<keyword evidence="2" id="KW-0255">Endonuclease</keyword>
<dbReference type="Gene3D" id="1.10.30.50">
    <property type="match status" value="1"/>
</dbReference>
<dbReference type="OrthoDB" id="9802901at2"/>
<proteinExistence type="predicted"/>
<feature type="domain" description="HNH nuclease" evidence="1">
    <location>
        <begin position="26"/>
        <end position="77"/>
    </location>
</feature>
<reference evidence="2 3" key="1">
    <citation type="submission" date="2019-07" db="EMBL/GenBank/DDBJ databases">
        <title>Genome sequencing of 100 strains of the haloalkaliphilic chemolithoautotrophic sulfur-oxidizing bacterium Thioalkalivibrio.</title>
        <authorList>
            <person name="Muyzer G."/>
        </authorList>
    </citation>
    <scope>NUCLEOTIDE SEQUENCE [LARGE SCALE GENOMIC DNA]</scope>
    <source>
        <strain evidence="2 3">ASO4-4</strain>
    </source>
</reference>
<sequence length="101" mass="11792">MEYQWFEDDVFIKKERQKARELRQTQWWKRQCAKGSCSYCGGFVAAAELTMDHVVPLARGGRSTKGNVVTACKACNTKKKQMMPLEWEAWILQMKEGREKD</sequence>
<dbReference type="CDD" id="cd00085">
    <property type="entry name" value="HNHc"/>
    <property type="match status" value="1"/>
</dbReference>
<evidence type="ECO:0000313" key="3">
    <source>
        <dbReference type="Proteomes" id="UP000318307"/>
    </source>
</evidence>
<name>A0A562S2P4_9BACT</name>
<dbReference type="InterPro" id="IPR003615">
    <property type="entry name" value="HNH_nuc"/>
</dbReference>
<keyword evidence="2" id="KW-0540">Nuclease</keyword>
<comment type="caution">
    <text evidence="2">The sequence shown here is derived from an EMBL/GenBank/DDBJ whole genome shotgun (WGS) entry which is preliminary data.</text>
</comment>
<dbReference type="InterPro" id="IPR029471">
    <property type="entry name" value="HNH_5"/>
</dbReference>
<dbReference type="InterPro" id="IPR052892">
    <property type="entry name" value="NA-targeting_endonuclease"/>
</dbReference>
<dbReference type="SMART" id="SM00507">
    <property type="entry name" value="HNHc"/>
    <property type="match status" value="1"/>
</dbReference>
<protein>
    <submittedName>
        <fullName evidence="2">HNH endonuclease</fullName>
    </submittedName>
</protein>
<dbReference type="AlphaFoldDB" id="A0A562S2P4"/>
<accession>A0A562S2P4</accession>
<evidence type="ECO:0000259" key="1">
    <source>
        <dbReference type="SMART" id="SM00507"/>
    </source>
</evidence>
<dbReference type="EMBL" id="VLLC01000003">
    <property type="protein sequence ID" value="TWI75625.1"/>
    <property type="molecule type" value="Genomic_DNA"/>
</dbReference>
<dbReference type="PANTHER" id="PTHR33877">
    <property type="entry name" value="SLL1193 PROTEIN"/>
    <property type="match status" value="1"/>
</dbReference>
<evidence type="ECO:0000313" key="2">
    <source>
        <dbReference type="EMBL" id="TWI75625.1"/>
    </source>
</evidence>
<keyword evidence="3" id="KW-1185">Reference proteome</keyword>
<dbReference type="Pfam" id="PF14279">
    <property type="entry name" value="HNH_5"/>
    <property type="match status" value="1"/>
</dbReference>
<organism evidence="2 3">
    <name type="scientific">Desulfobotulus alkaliphilus</name>
    <dbReference type="NCBI Taxonomy" id="622671"/>
    <lineage>
        <taxon>Bacteria</taxon>
        <taxon>Pseudomonadati</taxon>
        <taxon>Thermodesulfobacteriota</taxon>
        <taxon>Desulfobacteria</taxon>
        <taxon>Desulfobacterales</taxon>
        <taxon>Desulfobacteraceae</taxon>
        <taxon>Desulfobotulus</taxon>
    </lineage>
</organism>
<dbReference type="PANTHER" id="PTHR33877:SF1">
    <property type="entry name" value="TYPE IV METHYL-DIRECTED RESTRICTION ENZYME ECOKMCRA"/>
    <property type="match status" value="1"/>
</dbReference>
<dbReference type="Proteomes" id="UP000318307">
    <property type="component" value="Unassembled WGS sequence"/>
</dbReference>
<keyword evidence="2" id="KW-0378">Hydrolase</keyword>
<dbReference type="GO" id="GO:0004519">
    <property type="term" value="F:endonuclease activity"/>
    <property type="evidence" value="ECO:0007669"/>
    <property type="project" value="UniProtKB-KW"/>
</dbReference>
<gene>
    <name evidence="2" type="ORF">LZ24_00676</name>
</gene>